<evidence type="ECO:0000313" key="1">
    <source>
        <dbReference type="EMBL" id="KAJ3496145.1"/>
    </source>
</evidence>
<dbReference type="Proteomes" id="UP001148737">
    <property type="component" value="Unassembled WGS sequence"/>
</dbReference>
<proteinExistence type="predicted"/>
<comment type="caution">
    <text evidence="1">The sequence shown here is derived from an EMBL/GenBank/DDBJ whole genome shotgun (WGS) entry which is preliminary data.</text>
</comment>
<sequence length="606" mass="67481">MLITRLTALTLVPVVHAQFPPKIEGITVIDSKFHKGVSISYKEPGICETTPGVKSFAGHVHLPPGYVKDRDGEQQDYPISTFFWFFEAREDPKNAPLSIWLNGGASSMLGLLQENGPCFVNSDSKTTRINPWSWNNKVNMLYIDNPTQCGFSYDIPTNGTMNVEDGRIEPDDFVDGVPMPNNTFRIGTFGSQKSTNTANSARNAAPTLWHFAQTFFREFPHYKPMDDRISLWVESYGGHWGPAAFDFFQMQNEKIESGELGSEDAQYLHLDTLGIINGIVDEVLQEEAYISFPVNNTYGITVFNQSLHDELMHNFTRPGGCKEQISACQSEIHESRSRRSVPFSAISDKACDIEASCEMPALTSYTQQDESGVYDIAHPMHDPFPPPHLRGYLAQAGILEAIGSPVNFSWDSAAFGAASQKTQDSYYGFTDVLGRLLDKGIKVHMVYGDRDYASPWIGGETVSVAVPYADQASFKNAGYAELRSGGKVAGMTRQSGNFSFTRVFQAGHMVPAYQPEAAYDIFMRATDHRDIATGEIKVTDTFTTTGPASTWHIKNVMPVKPKPKCYILHPESCVEAVWKTVVDGTALVRDWFVMENESDHFYSEEL</sequence>
<accession>A0ACC1R2B1</accession>
<reference evidence="1" key="1">
    <citation type="submission" date="2022-07" db="EMBL/GenBank/DDBJ databases">
        <title>Genome Sequence of Lecanicillium saksenae.</title>
        <authorList>
            <person name="Buettner E."/>
        </authorList>
    </citation>
    <scope>NUCLEOTIDE SEQUENCE</scope>
    <source>
        <strain evidence="1">VT-O1</strain>
    </source>
</reference>
<gene>
    <name evidence="1" type="ORF">NLG97_g2868</name>
</gene>
<keyword evidence="2" id="KW-1185">Reference proteome</keyword>
<organism evidence="1 2">
    <name type="scientific">Lecanicillium saksenae</name>
    <dbReference type="NCBI Taxonomy" id="468837"/>
    <lineage>
        <taxon>Eukaryota</taxon>
        <taxon>Fungi</taxon>
        <taxon>Dikarya</taxon>
        <taxon>Ascomycota</taxon>
        <taxon>Pezizomycotina</taxon>
        <taxon>Sordariomycetes</taxon>
        <taxon>Hypocreomycetidae</taxon>
        <taxon>Hypocreales</taxon>
        <taxon>Cordycipitaceae</taxon>
        <taxon>Lecanicillium</taxon>
    </lineage>
</organism>
<name>A0ACC1R2B1_9HYPO</name>
<protein>
    <submittedName>
        <fullName evidence="1">Uncharacterized protein</fullName>
    </submittedName>
</protein>
<evidence type="ECO:0000313" key="2">
    <source>
        <dbReference type="Proteomes" id="UP001148737"/>
    </source>
</evidence>
<dbReference type="EMBL" id="JANAKD010000216">
    <property type="protein sequence ID" value="KAJ3496145.1"/>
    <property type="molecule type" value="Genomic_DNA"/>
</dbReference>